<dbReference type="OrthoDB" id="3574655at2"/>
<dbReference type="AlphaFoldDB" id="A0A2V4BB56"/>
<protein>
    <recommendedName>
        <fullName evidence="3">SH3 domain-containing protein</fullName>
    </recommendedName>
</protein>
<sequence>MVLGIPKNTLVILAVLVGVVVIYALGSDQQSSQAQGGAPDGCRVVVRADILNVRAGPGTHTEIVGKYRQNAEADATGVVRNGFRKLAENRWAAERFLRPVDGATC</sequence>
<organism evidence="1 2">
    <name type="scientific">Prauserella muralis</name>
    <dbReference type="NCBI Taxonomy" id="588067"/>
    <lineage>
        <taxon>Bacteria</taxon>
        <taxon>Bacillati</taxon>
        <taxon>Actinomycetota</taxon>
        <taxon>Actinomycetes</taxon>
        <taxon>Pseudonocardiales</taxon>
        <taxon>Pseudonocardiaceae</taxon>
        <taxon>Prauserella</taxon>
    </lineage>
</organism>
<evidence type="ECO:0000313" key="2">
    <source>
        <dbReference type="Proteomes" id="UP000249915"/>
    </source>
</evidence>
<proteinExistence type="predicted"/>
<evidence type="ECO:0008006" key="3">
    <source>
        <dbReference type="Google" id="ProtNLM"/>
    </source>
</evidence>
<evidence type="ECO:0000313" key="1">
    <source>
        <dbReference type="EMBL" id="PXY32291.1"/>
    </source>
</evidence>
<dbReference type="EMBL" id="MASW01000001">
    <property type="protein sequence ID" value="PXY32291.1"/>
    <property type="molecule type" value="Genomic_DNA"/>
</dbReference>
<comment type="caution">
    <text evidence="1">The sequence shown here is derived from an EMBL/GenBank/DDBJ whole genome shotgun (WGS) entry which is preliminary data.</text>
</comment>
<gene>
    <name evidence="1" type="ORF">BAY60_08425</name>
</gene>
<reference evidence="1 2" key="1">
    <citation type="submission" date="2016-07" db="EMBL/GenBank/DDBJ databases">
        <title>Draft genome sequence of Prauserella muralis DSM 45305, isolated from a mould-covered wall in an indoor environment.</title>
        <authorList>
            <person name="Ruckert C."/>
            <person name="Albersmeier A."/>
            <person name="Jiang C.-L."/>
            <person name="Jiang Y."/>
            <person name="Kalinowski J."/>
            <person name="Schneider O."/>
            <person name="Winkler A."/>
            <person name="Zotchev S.B."/>
        </authorList>
    </citation>
    <scope>NUCLEOTIDE SEQUENCE [LARGE SCALE GENOMIC DNA]</scope>
    <source>
        <strain evidence="1 2">DSM 45305</strain>
    </source>
</reference>
<dbReference type="Proteomes" id="UP000249915">
    <property type="component" value="Unassembled WGS sequence"/>
</dbReference>
<accession>A0A2V4BB56</accession>
<name>A0A2V4BB56_9PSEU</name>
<keyword evidence="2" id="KW-1185">Reference proteome</keyword>